<dbReference type="GO" id="GO:0016787">
    <property type="term" value="F:hydrolase activity"/>
    <property type="evidence" value="ECO:0007669"/>
    <property type="project" value="InterPro"/>
</dbReference>
<accession>A0A8S5V0U7</accession>
<dbReference type="InterPro" id="IPR004843">
    <property type="entry name" value="Calcineurin-like_PHP"/>
</dbReference>
<dbReference type="PANTHER" id="PTHR30337">
    <property type="entry name" value="COMPONENT OF ATP-DEPENDENT DSDNA EXONUCLEASE"/>
    <property type="match status" value="1"/>
</dbReference>
<keyword evidence="2" id="KW-0255">Endonuclease</keyword>
<evidence type="ECO:0000259" key="1">
    <source>
        <dbReference type="Pfam" id="PF00149"/>
    </source>
</evidence>
<keyword evidence="2" id="KW-0378">Hydrolase</keyword>
<keyword evidence="2" id="KW-0540">Nuclease</keyword>
<feature type="domain" description="Calcineurin-like phosphoesterase" evidence="1">
    <location>
        <begin position="2"/>
        <end position="188"/>
    </location>
</feature>
<dbReference type="Pfam" id="PF00149">
    <property type="entry name" value="Metallophos"/>
    <property type="match status" value="1"/>
</dbReference>
<dbReference type="SUPFAM" id="SSF56300">
    <property type="entry name" value="Metallo-dependent phosphatases"/>
    <property type="match status" value="1"/>
</dbReference>
<dbReference type="InterPro" id="IPR050535">
    <property type="entry name" value="DNA_Repair-Maintenance_Comp"/>
</dbReference>
<protein>
    <submittedName>
        <fullName evidence="2">Endonuclease subunit</fullName>
    </submittedName>
</protein>
<organism evidence="2">
    <name type="scientific">Siphoviridae sp. ct3r22</name>
    <dbReference type="NCBI Taxonomy" id="2825325"/>
    <lineage>
        <taxon>Viruses</taxon>
        <taxon>Duplodnaviria</taxon>
        <taxon>Heunggongvirae</taxon>
        <taxon>Uroviricota</taxon>
        <taxon>Caudoviricetes</taxon>
    </lineage>
</organism>
<reference evidence="2" key="1">
    <citation type="journal article" date="2021" name="Proc. Natl. Acad. Sci. U.S.A.">
        <title>A Catalog of Tens of Thousands of Viruses from Human Metagenomes Reveals Hidden Associations with Chronic Diseases.</title>
        <authorList>
            <person name="Tisza M.J."/>
            <person name="Buck C.B."/>
        </authorList>
    </citation>
    <scope>NUCLEOTIDE SEQUENCE</scope>
    <source>
        <strain evidence="2">Ct3r22</strain>
    </source>
</reference>
<sequence>MIFTDIHLKESNYQEVEELLIKQGIDICKTNNLKQCFCLGDVFDSRISQKQVVLSSWDRILDHYDKAGIELICIRGNHDSSDYTSSDSFLKPFKHHPNFKLVDDIDIIRIGKFLFGCIAYYDEDIWIERFNELVECIQDEKKADDNLICLGHIAITGSRNLGHVTENKLNLKMFKKFDMTFQGHFHDYQEISETFVHLGSLTQNNFGEDENKGFWVIYDDLTYDLIPSEGKKFRKITIDLNTTTLKQVDKIVKMFKDENPDNLLRVEFKGNQDELKSIDKKVYTELGIDVKMKVKEIENTSEELKTSKIEALTNSDIVDKFKVFCEQNDYSYEKGLTILKEVL</sequence>
<dbReference type="GO" id="GO:0004519">
    <property type="term" value="F:endonuclease activity"/>
    <property type="evidence" value="ECO:0007669"/>
    <property type="project" value="UniProtKB-KW"/>
</dbReference>
<dbReference type="EMBL" id="BK016180">
    <property type="protein sequence ID" value="DAG00358.1"/>
    <property type="molecule type" value="Genomic_DNA"/>
</dbReference>
<dbReference type="PANTHER" id="PTHR30337:SF0">
    <property type="entry name" value="NUCLEASE SBCCD SUBUNIT D"/>
    <property type="match status" value="1"/>
</dbReference>
<evidence type="ECO:0000313" key="2">
    <source>
        <dbReference type="EMBL" id="DAG00358.1"/>
    </source>
</evidence>
<name>A0A8S5V0U7_9CAUD</name>
<dbReference type="InterPro" id="IPR029052">
    <property type="entry name" value="Metallo-depent_PP-like"/>
</dbReference>
<proteinExistence type="predicted"/>
<dbReference type="Gene3D" id="3.60.21.10">
    <property type="match status" value="1"/>
</dbReference>